<keyword evidence="4" id="KW-0520">NAD</keyword>
<evidence type="ECO:0000256" key="4">
    <source>
        <dbReference type="ARBA" id="ARBA00023027"/>
    </source>
</evidence>
<feature type="compositionally biased region" description="Basic residues" evidence="6">
    <location>
        <begin position="674"/>
        <end position="684"/>
    </location>
</feature>
<feature type="compositionally biased region" description="Gly residues" evidence="6">
    <location>
        <begin position="734"/>
        <end position="744"/>
    </location>
</feature>
<keyword evidence="3 5" id="KW-0479">Metal-binding</keyword>
<evidence type="ECO:0000256" key="6">
    <source>
        <dbReference type="SAM" id="MobiDB-lite"/>
    </source>
</evidence>
<dbReference type="PANTHER" id="PTHR23406">
    <property type="entry name" value="MALIC ENZYME-RELATED"/>
    <property type="match status" value="1"/>
</dbReference>
<feature type="compositionally biased region" description="Basic residues" evidence="6">
    <location>
        <begin position="107"/>
        <end position="120"/>
    </location>
</feature>
<sequence>MGPETRFIEHPHVRTLFRKTRRRIGNFPAARAWGRGPSNVDRAAYSGGSCATNATATASEKAGATVQLYHSDSVAAPKTEISGKGSRKAWRDRHAMASLTTEGAVSFRKKPRRPLSKKPHVLTDPLTNRGTAFTREEQARLGLTGRLPSRVETLDEQAKRSYAQLSSYETDLEKYIFLDQLHDRNEVLYYKVISEHLAELLSIVYDPTIGEAIKKWSQGYRISRAVYLSIDHPEDMQASFETLGLGPDDVDLIVVSDAQEILGIGDWGVNGTDIAVGKLAIYTAAAGIDPGRVIAVNLDVGTDNEELLNSPTYLGNRHARITGEAYDAFIAQYLATASDLYPNALLHFEDFGPGNARRILEKYRDSYRIFNDDMQGTGAIVMSSVVSGLKVTKESFAQQRLVVFGAGTAGTGMADQISAAMRRDGLTDEESKARVWLVDRDGLVTDDMSGLPDYQQAYARPASEVAEYARGADGRIGLRTVIEEVRPTILIGTSTAHNAFTKEVVEALCAGVERPILLPLSNPTERIEVMPADAVPWSKGKALIATGIPVDPVTYAGTVYHIGQANNALLYPGLGLGIVVSGASRVTDGMLLAAAEAVAVQVDPSGPGASLLPPVDDLRASSATVAIAVATQAMADGVATKKYDNLVQAVQDAMWQPVYQGDRHDRRSAEGARYRHRDRRDRHPARVRLDGRDRRARRQILGRPDPTFSGALLDRQRQDAARGLPRLRLRQKGGCPGQRRGGPDAGLAVRAHRACGGRGDRRRPR</sequence>
<dbReference type="PROSITE" id="PS00331">
    <property type="entry name" value="MALIC_ENZYMES"/>
    <property type="match status" value="1"/>
</dbReference>
<dbReference type="SMART" id="SM00919">
    <property type="entry name" value="Malic_M"/>
    <property type="match status" value="1"/>
</dbReference>
<gene>
    <name evidence="9" type="ORF">GCM10023353_27660</name>
</gene>
<comment type="cofactor">
    <cofactor evidence="1">
        <name>Mn(2+)</name>
        <dbReference type="ChEBI" id="CHEBI:29035"/>
    </cofactor>
</comment>
<evidence type="ECO:0000256" key="5">
    <source>
        <dbReference type="RuleBase" id="RU003427"/>
    </source>
</evidence>
<dbReference type="InterPro" id="IPR012301">
    <property type="entry name" value="Malic_N_dom"/>
</dbReference>
<reference evidence="10" key="1">
    <citation type="journal article" date="2019" name="Int. J. Syst. Evol. Microbiol.">
        <title>The Global Catalogue of Microorganisms (GCM) 10K type strain sequencing project: providing services to taxonomists for standard genome sequencing and annotation.</title>
        <authorList>
            <consortium name="The Broad Institute Genomics Platform"/>
            <consortium name="The Broad Institute Genome Sequencing Center for Infectious Disease"/>
            <person name="Wu L."/>
            <person name="Ma J."/>
        </authorList>
    </citation>
    <scope>NUCLEOTIDE SEQUENCE [LARGE SCALE GENOMIC DNA]</scope>
    <source>
        <strain evidence="10">JCM 18542</strain>
    </source>
</reference>
<keyword evidence="10" id="KW-1185">Reference proteome</keyword>
<evidence type="ECO:0000256" key="2">
    <source>
        <dbReference type="ARBA" id="ARBA00008785"/>
    </source>
</evidence>
<evidence type="ECO:0000259" key="8">
    <source>
        <dbReference type="SMART" id="SM01274"/>
    </source>
</evidence>
<dbReference type="InterPro" id="IPR001891">
    <property type="entry name" value="Malic_OxRdtase"/>
</dbReference>
<evidence type="ECO:0000256" key="1">
    <source>
        <dbReference type="ARBA" id="ARBA00001936"/>
    </source>
</evidence>
<dbReference type="NCBIfam" id="NF010052">
    <property type="entry name" value="PRK13529.1"/>
    <property type="match status" value="1"/>
</dbReference>
<feature type="region of interest" description="Disordered" evidence="6">
    <location>
        <begin position="101"/>
        <end position="127"/>
    </location>
</feature>
<protein>
    <recommendedName>
        <fullName evidence="11">NAD-dependent malic enzyme</fullName>
    </recommendedName>
</protein>
<comment type="caution">
    <text evidence="9">The sequence shown here is derived from an EMBL/GenBank/DDBJ whole genome shotgun (WGS) entry which is preliminary data.</text>
</comment>
<dbReference type="SMART" id="SM01274">
    <property type="entry name" value="malic"/>
    <property type="match status" value="1"/>
</dbReference>
<proteinExistence type="inferred from homology"/>
<accession>A0ABP9CW78</accession>
<dbReference type="InterPro" id="IPR037062">
    <property type="entry name" value="Malic_N_dom_sf"/>
</dbReference>
<feature type="compositionally biased region" description="Basic and acidic residues" evidence="6">
    <location>
        <begin position="661"/>
        <end position="673"/>
    </location>
</feature>
<feature type="compositionally biased region" description="Basic residues" evidence="6">
    <location>
        <begin position="750"/>
        <end position="765"/>
    </location>
</feature>
<evidence type="ECO:0000313" key="10">
    <source>
        <dbReference type="Proteomes" id="UP001500839"/>
    </source>
</evidence>
<dbReference type="InterPro" id="IPR036291">
    <property type="entry name" value="NAD(P)-bd_dom_sf"/>
</dbReference>
<organism evidence="9 10">
    <name type="scientific">Tomitella cavernea</name>
    <dbReference type="NCBI Taxonomy" id="1387982"/>
    <lineage>
        <taxon>Bacteria</taxon>
        <taxon>Bacillati</taxon>
        <taxon>Actinomycetota</taxon>
        <taxon>Actinomycetes</taxon>
        <taxon>Mycobacteriales</taxon>
        <taxon>Tomitella</taxon>
    </lineage>
</organism>
<dbReference type="InterPro" id="IPR012302">
    <property type="entry name" value="Malic_NAD-bd"/>
</dbReference>
<dbReference type="SUPFAM" id="SSF53223">
    <property type="entry name" value="Aminoacid dehydrogenase-like, N-terminal domain"/>
    <property type="match status" value="1"/>
</dbReference>
<dbReference type="Gene3D" id="3.40.50.720">
    <property type="entry name" value="NAD(P)-binding Rossmann-like Domain"/>
    <property type="match status" value="1"/>
</dbReference>
<dbReference type="EMBL" id="BAABKQ010000001">
    <property type="protein sequence ID" value="GAA4818811.1"/>
    <property type="molecule type" value="Genomic_DNA"/>
</dbReference>
<evidence type="ECO:0000313" key="9">
    <source>
        <dbReference type="EMBL" id="GAA4818811.1"/>
    </source>
</evidence>
<evidence type="ECO:0000259" key="7">
    <source>
        <dbReference type="SMART" id="SM00919"/>
    </source>
</evidence>
<dbReference type="Pfam" id="PF03949">
    <property type="entry name" value="Malic_M"/>
    <property type="match status" value="1"/>
</dbReference>
<feature type="domain" description="Malic enzyme NAD-binding" evidence="7">
    <location>
        <begin position="374"/>
        <end position="634"/>
    </location>
</feature>
<name>A0ABP9CW78_9ACTN</name>
<feature type="region of interest" description="Disordered" evidence="6">
    <location>
        <begin position="722"/>
        <end position="765"/>
    </location>
</feature>
<dbReference type="SUPFAM" id="SSF51735">
    <property type="entry name" value="NAD(P)-binding Rossmann-fold domains"/>
    <property type="match status" value="1"/>
</dbReference>
<dbReference type="PRINTS" id="PR00072">
    <property type="entry name" value="MALOXRDTASE"/>
</dbReference>
<feature type="region of interest" description="Disordered" evidence="6">
    <location>
        <begin position="661"/>
        <end position="684"/>
    </location>
</feature>
<evidence type="ECO:0008006" key="11">
    <source>
        <dbReference type="Google" id="ProtNLM"/>
    </source>
</evidence>
<dbReference type="Pfam" id="PF00390">
    <property type="entry name" value="malic"/>
    <property type="match status" value="1"/>
</dbReference>
<dbReference type="Proteomes" id="UP001500839">
    <property type="component" value="Unassembled WGS sequence"/>
</dbReference>
<dbReference type="PANTHER" id="PTHR23406:SF34">
    <property type="entry name" value="NAD-DEPENDENT MALIC ENZYME, MITOCHONDRIAL"/>
    <property type="match status" value="1"/>
</dbReference>
<comment type="similarity">
    <text evidence="2 5">Belongs to the malic enzymes family.</text>
</comment>
<feature type="domain" description="Malic enzyme N-terminal" evidence="8">
    <location>
        <begin position="182"/>
        <end position="364"/>
    </location>
</feature>
<dbReference type="InterPro" id="IPR015884">
    <property type="entry name" value="Malic_enzyme_CS"/>
</dbReference>
<evidence type="ECO:0000256" key="3">
    <source>
        <dbReference type="ARBA" id="ARBA00022723"/>
    </source>
</evidence>
<dbReference type="Gene3D" id="3.40.50.10380">
    <property type="entry name" value="Malic enzyme, N-terminal domain"/>
    <property type="match status" value="1"/>
</dbReference>
<dbReference type="InterPro" id="IPR046346">
    <property type="entry name" value="Aminoacid_DH-like_N_sf"/>
</dbReference>